<dbReference type="GO" id="GO:0008233">
    <property type="term" value="F:peptidase activity"/>
    <property type="evidence" value="ECO:0007669"/>
    <property type="project" value="UniProtKB-KW"/>
</dbReference>
<keyword evidence="2" id="KW-0862">Zinc</keyword>
<evidence type="ECO:0000313" key="5">
    <source>
        <dbReference type="EMBL" id="CAA0837927.1"/>
    </source>
</evidence>
<dbReference type="AlphaFoldDB" id="A0A9N7NWT1"/>
<organism evidence="5 6">
    <name type="scientific">Striga hermonthica</name>
    <name type="common">Purple witchweed</name>
    <name type="synonym">Buchnera hermonthica</name>
    <dbReference type="NCBI Taxonomy" id="68872"/>
    <lineage>
        <taxon>Eukaryota</taxon>
        <taxon>Viridiplantae</taxon>
        <taxon>Streptophyta</taxon>
        <taxon>Embryophyta</taxon>
        <taxon>Tracheophyta</taxon>
        <taxon>Spermatophyta</taxon>
        <taxon>Magnoliopsida</taxon>
        <taxon>eudicotyledons</taxon>
        <taxon>Gunneridae</taxon>
        <taxon>Pentapetalae</taxon>
        <taxon>asterids</taxon>
        <taxon>lamiids</taxon>
        <taxon>Lamiales</taxon>
        <taxon>Orobanchaceae</taxon>
        <taxon>Buchnereae</taxon>
        <taxon>Striga</taxon>
    </lineage>
</organism>
<keyword evidence="1" id="KW-0645">Protease</keyword>
<comment type="caution">
    <text evidence="5">The sequence shown here is derived from an EMBL/GenBank/DDBJ whole genome shotgun (WGS) entry which is preliminary data.</text>
</comment>
<dbReference type="Gene3D" id="3.30.420.10">
    <property type="entry name" value="Ribonuclease H-like superfamily/Ribonuclease H"/>
    <property type="match status" value="1"/>
</dbReference>
<keyword evidence="6" id="KW-1185">Reference proteome</keyword>
<dbReference type="InterPro" id="IPR054722">
    <property type="entry name" value="PolX-like_BBD"/>
</dbReference>
<dbReference type="Pfam" id="PF13976">
    <property type="entry name" value="gag_pre-integrs"/>
    <property type="match status" value="1"/>
</dbReference>
<feature type="domain" description="Integrase catalytic" evidence="4">
    <location>
        <begin position="241"/>
        <end position="419"/>
    </location>
</feature>
<dbReference type="InterPro" id="IPR036397">
    <property type="entry name" value="RNaseH_sf"/>
</dbReference>
<evidence type="ECO:0008006" key="7">
    <source>
        <dbReference type="Google" id="ProtNLM"/>
    </source>
</evidence>
<proteinExistence type="predicted"/>
<evidence type="ECO:0000259" key="3">
    <source>
        <dbReference type="PROSITE" id="PS50158"/>
    </source>
</evidence>
<dbReference type="EMBL" id="CACSLK010030775">
    <property type="protein sequence ID" value="CAA0837927.1"/>
    <property type="molecule type" value="Genomic_DNA"/>
</dbReference>
<dbReference type="PANTHER" id="PTHR42648">
    <property type="entry name" value="TRANSPOSASE, PUTATIVE-RELATED"/>
    <property type="match status" value="1"/>
</dbReference>
<dbReference type="InterPro" id="IPR039537">
    <property type="entry name" value="Retrotran_Ty1/copia-like"/>
</dbReference>
<dbReference type="SMART" id="SM00343">
    <property type="entry name" value="ZnF_C2HC"/>
    <property type="match status" value="1"/>
</dbReference>
<dbReference type="InterPro" id="IPR001584">
    <property type="entry name" value="Integrase_cat-core"/>
</dbReference>
<accession>A0A9N7NWT1</accession>
<keyword evidence="2" id="KW-0479">Metal-binding</keyword>
<evidence type="ECO:0000313" key="6">
    <source>
        <dbReference type="Proteomes" id="UP001153555"/>
    </source>
</evidence>
<sequence length="490" mass="56244">QSTKIVKNPIASILEQNKLTEPNFNKCYHCGKIGHWKRNCKEYLASLKSSGIYFVEVNLSVNDSSWVLDTGCGSHICNDLQMMARRNKLENGETILRMGNGAKVVAKAIGTVYLTLNNDVKICLTNCLYVSDVIRNIISIPVMDREGFKFVIENGRCSIFKDKTFIYSGNLTNGLYTITPQSPILTIQQNKRKFDNHSSFKIWHARLGHISEKKIHKLGPKLDLRGEERLPTCESCLKGKMTKSPFVEQVERAKGLLDLIHTDVCGPLNVSAKGNYYYFITFIDDYSRYGYVYLLRYKSEVFEKFKEFRNEVEKQIGRSIEVLRSDRGGEYLTNEFLDYLRDNGIISQWTPPGTPQLNGVSERRNRTLLDMVRSMMSSTSLPLSFWGYALETATHILNRVLRIKIYRDRFKKMIRLSQSTYINKVLKRFSIEESKRGHIPMSHGVSLSKTMSPKTPEERERMSHIPYASAIGSIMYAMLYTRPDVAYALS</sequence>
<dbReference type="GO" id="GO:0003676">
    <property type="term" value="F:nucleic acid binding"/>
    <property type="evidence" value="ECO:0007669"/>
    <property type="project" value="InterPro"/>
</dbReference>
<dbReference type="Gene3D" id="4.10.60.10">
    <property type="entry name" value="Zinc finger, CCHC-type"/>
    <property type="match status" value="1"/>
</dbReference>
<dbReference type="GO" id="GO:0006508">
    <property type="term" value="P:proteolysis"/>
    <property type="evidence" value="ECO:0007669"/>
    <property type="project" value="UniProtKB-KW"/>
</dbReference>
<dbReference type="Pfam" id="PF00665">
    <property type="entry name" value="rve"/>
    <property type="match status" value="1"/>
</dbReference>
<dbReference type="InterPro" id="IPR036875">
    <property type="entry name" value="Znf_CCHC_sf"/>
</dbReference>
<feature type="non-terminal residue" evidence="5">
    <location>
        <position position="1"/>
    </location>
</feature>
<dbReference type="PANTHER" id="PTHR42648:SF27">
    <property type="entry name" value="RNA-DIRECTED DNA POLYMERASE"/>
    <property type="match status" value="1"/>
</dbReference>
<feature type="domain" description="CCHC-type" evidence="3">
    <location>
        <begin position="26"/>
        <end position="42"/>
    </location>
</feature>
<feature type="non-terminal residue" evidence="5">
    <location>
        <position position="490"/>
    </location>
</feature>
<dbReference type="Pfam" id="PF22936">
    <property type="entry name" value="Pol_BBD"/>
    <property type="match status" value="1"/>
</dbReference>
<dbReference type="InterPro" id="IPR012337">
    <property type="entry name" value="RNaseH-like_sf"/>
</dbReference>
<evidence type="ECO:0000256" key="2">
    <source>
        <dbReference type="PROSITE-ProRule" id="PRU00047"/>
    </source>
</evidence>
<keyword evidence="2" id="KW-0863">Zinc-finger</keyword>
<dbReference type="InterPro" id="IPR001878">
    <property type="entry name" value="Znf_CCHC"/>
</dbReference>
<evidence type="ECO:0000256" key="1">
    <source>
        <dbReference type="ARBA" id="ARBA00022670"/>
    </source>
</evidence>
<dbReference type="PROSITE" id="PS50158">
    <property type="entry name" value="ZF_CCHC"/>
    <property type="match status" value="1"/>
</dbReference>
<dbReference type="InterPro" id="IPR025724">
    <property type="entry name" value="GAG-pre-integrase_dom"/>
</dbReference>
<dbReference type="SUPFAM" id="SSF53098">
    <property type="entry name" value="Ribonuclease H-like"/>
    <property type="match status" value="1"/>
</dbReference>
<gene>
    <name evidence="5" type="ORF">SHERM_04570</name>
</gene>
<evidence type="ECO:0000259" key="4">
    <source>
        <dbReference type="PROSITE" id="PS50994"/>
    </source>
</evidence>
<dbReference type="SUPFAM" id="SSF57756">
    <property type="entry name" value="Retrovirus zinc finger-like domains"/>
    <property type="match status" value="1"/>
</dbReference>
<keyword evidence="1" id="KW-0378">Hydrolase</keyword>
<dbReference type="GO" id="GO:0015074">
    <property type="term" value="P:DNA integration"/>
    <property type="evidence" value="ECO:0007669"/>
    <property type="project" value="InterPro"/>
</dbReference>
<protein>
    <recommendedName>
        <fullName evidence="7">Retrovirus-related Pol polyprotein from transposon TNT 1-94</fullName>
    </recommendedName>
</protein>
<dbReference type="Pfam" id="PF00098">
    <property type="entry name" value="zf-CCHC"/>
    <property type="match status" value="1"/>
</dbReference>
<name>A0A9N7NWT1_STRHE</name>
<dbReference type="GO" id="GO:0008270">
    <property type="term" value="F:zinc ion binding"/>
    <property type="evidence" value="ECO:0007669"/>
    <property type="project" value="UniProtKB-KW"/>
</dbReference>
<dbReference type="OrthoDB" id="1703812at2759"/>
<dbReference type="Proteomes" id="UP001153555">
    <property type="component" value="Unassembled WGS sequence"/>
</dbReference>
<reference evidence="5" key="1">
    <citation type="submission" date="2019-12" db="EMBL/GenBank/DDBJ databases">
        <authorList>
            <person name="Scholes J."/>
        </authorList>
    </citation>
    <scope>NUCLEOTIDE SEQUENCE</scope>
</reference>
<dbReference type="PROSITE" id="PS50994">
    <property type="entry name" value="INTEGRASE"/>
    <property type="match status" value="1"/>
</dbReference>